<protein>
    <submittedName>
        <fullName evidence="2">Uncharacterized protein</fullName>
    </submittedName>
</protein>
<keyword evidence="3" id="KW-1185">Reference proteome</keyword>
<sequence length="85" mass="9176">MFTAKRPCPTIARIVPLRELTHVRSSGGELDTLHSAEQVNPRGFPPSSSVVTTETPLANEPITLRNVIESTDGRAEHPVDGACRS</sequence>
<evidence type="ECO:0000256" key="1">
    <source>
        <dbReference type="SAM" id="MobiDB-lite"/>
    </source>
</evidence>
<evidence type="ECO:0000313" key="3">
    <source>
        <dbReference type="Proteomes" id="UP001501710"/>
    </source>
</evidence>
<dbReference type="Proteomes" id="UP001501710">
    <property type="component" value="Unassembled WGS sequence"/>
</dbReference>
<accession>A0ABP8BS80</accession>
<name>A0ABP8BS80_9ACTN</name>
<gene>
    <name evidence="2" type="ORF">GCM10022254_03900</name>
</gene>
<feature type="region of interest" description="Disordered" evidence="1">
    <location>
        <begin position="34"/>
        <end position="53"/>
    </location>
</feature>
<dbReference type="EMBL" id="BAABAS010000003">
    <property type="protein sequence ID" value="GAA4224449.1"/>
    <property type="molecule type" value="Genomic_DNA"/>
</dbReference>
<proteinExistence type="predicted"/>
<comment type="caution">
    <text evidence="2">The sequence shown here is derived from an EMBL/GenBank/DDBJ whole genome shotgun (WGS) entry which is preliminary data.</text>
</comment>
<organism evidence="2 3">
    <name type="scientific">Actinomadura meridiana</name>
    <dbReference type="NCBI Taxonomy" id="559626"/>
    <lineage>
        <taxon>Bacteria</taxon>
        <taxon>Bacillati</taxon>
        <taxon>Actinomycetota</taxon>
        <taxon>Actinomycetes</taxon>
        <taxon>Streptosporangiales</taxon>
        <taxon>Thermomonosporaceae</taxon>
        <taxon>Actinomadura</taxon>
    </lineage>
</organism>
<evidence type="ECO:0000313" key="2">
    <source>
        <dbReference type="EMBL" id="GAA4224449.1"/>
    </source>
</evidence>
<reference evidence="3" key="1">
    <citation type="journal article" date="2019" name="Int. J. Syst. Evol. Microbiol.">
        <title>The Global Catalogue of Microorganisms (GCM) 10K type strain sequencing project: providing services to taxonomists for standard genome sequencing and annotation.</title>
        <authorList>
            <consortium name="The Broad Institute Genomics Platform"/>
            <consortium name="The Broad Institute Genome Sequencing Center for Infectious Disease"/>
            <person name="Wu L."/>
            <person name="Ma J."/>
        </authorList>
    </citation>
    <scope>NUCLEOTIDE SEQUENCE [LARGE SCALE GENOMIC DNA]</scope>
    <source>
        <strain evidence="3">JCM 17440</strain>
    </source>
</reference>